<evidence type="ECO:0008006" key="5">
    <source>
        <dbReference type="Google" id="ProtNLM"/>
    </source>
</evidence>
<feature type="region of interest" description="Disordered" evidence="1">
    <location>
        <begin position="242"/>
        <end position="263"/>
    </location>
</feature>
<name>A0A7C8MB80_9PLEO</name>
<sequence length="340" mass="36140">MDYASSKLALGSYEDGGHHSLINVYRPRQLHDPSCVRQTILSTKTRMRLISALLALPVLRAHPLHEATQGDAIPAQKLTISTSPTTAAYVPRVAITKPTIPPSNHKSLQLRQVGNVQTCGFINGDPASPVRCASSGLDCYTSAQYHGCCNTLLSEPNCLLPTSCLPFSSLTACSGTCSLDPYATRCTDSASPFCYTLAYSYSSVTKYQYECAATPSSVSVEITPTTEPLRLVNRQASNATTFTFAPSPPSPSPEPGGNPGRFATDFPTAAVAAGTTVPAVFILALIVWWRWPRKQNKKEEASYSTQNAMTDHASSSAVSSASAPHVAKPATTQPALGLKG</sequence>
<keyword evidence="2" id="KW-0812">Transmembrane</keyword>
<feature type="compositionally biased region" description="Pro residues" evidence="1">
    <location>
        <begin position="246"/>
        <end position="256"/>
    </location>
</feature>
<keyword evidence="4" id="KW-1185">Reference proteome</keyword>
<feature type="region of interest" description="Disordered" evidence="1">
    <location>
        <begin position="300"/>
        <end position="340"/>
    </location>
</feature>
<evidence type="ECO:0000256" key="2">
    <source>
        <dbReference type="SAM" id="Phobius"/>
    </source>
</evidence>
<keyword evidence="2" id="KW-1133">Transmembrane helix</keyword>
<dbReference type="Proteomes" id="UP000481861">
    <property type="component" value="Unassembled WGS sequence"/>
</dbReference>
<feature type="transmembrane region" description="Helical" evidence="2">
    <location>
        <begin position="269"/>
        <end position="289"/>
    </location>
</feature>
<dbReference type="EMBL" id="JAADJZ010000009">
    <property type="protein sequence ID" value="KAF2872295.1"/>
    <property type="molecule type" value="Genomic_DNA"/>
</dbReference>
<accession>A0A7C8MB80</accession>
<proteinExistence type="predicted"/>
<protein>
    <recommendedName>
        <fullName evidence="5">Mid2 domain-containing protein</fullName>
    </recommendedName>
</protein>
<organism evidence="3 4">
    <name type="scientific">Massariosphaeria phaeospora</name>
    <dbReference type="NCBI Taxonomy" id="100035"/>
    <lineage>
        <taxon>Eukaryota</taxon>
        <taxon>Fungi</taxon>
        <taxon>Dikarya</taxon>
        <taxon>Ascomycota</taxon>
        <taxon>Pezizomycotina</taxon>
        <taxon>Dothideomycetes</taxon>
        <taxon>Pleosporomycetidae</taxon>
        <taxon>Pleosporales</taxon>
        <taxon>Pleosporales incertae sedis</taxon>
        <taxon>Massariosphaeria</taxon>
    </lineage>
</organism>
<comment type="caution">
    <text evidence="3">The sequence shown here is derived from an EMBL/GenBank/DDBJ whole genome shotgun (WGS) entry which is preliminary data.</text>
</comment>
<evidence type="ECO:0000313" key="4">
    <source>
        <dbReference type="Proteomes" id="UP000481861"/>
    </source>
</evidence>
<dbReference type="OrthoDB" id="5347452at2759"/>
<feature type="compositionally biased region" description="Low complexity" evidence="1">
    <location>
        <begin position="312"/>
        <end position="330"/>
    </location>
</feature>
<gene>
    <name evidence="3" type="ORF">BDV95DRAFT_380241</name>
</gene>
<evidence type="ECO:0000313" key="3">
    <source>
        <dbReference type="EMBL" id="KAF2872295.1"/>
    </source>
</evidence>
<dbReference type="AlphaFoldDB" id="A0A7C8MB80"/>
<keyword evidence="2" id="KW-0472">Membrane</keyword>
<reference evidence="3 4" key="1">
    <citation type="submission" date="2020-01" db="EMBL/GenBank/DDBJ databases">
        <authorList>
            <consortium name="DOE Joint Genome Institute"/>
            <person name="Haridas S."/>
            <person name="Albert R."/>
            <person name="Binder M."/>
            <person name="Bloem J."/>
            <person name="Labutti K."/>
            <person name="Salamov A."/>
            <person name="Andreopoulos B."/>
            <person name="Baker S.E."/>
            <person name="Barry K."/>
            <person name="Bills G."/>
            <person name="Bluhm B.H."/>
            <person name="Cannon C."/>
            <person name="Castanera R."/>
            <person name="Culley D.E."/>
            <person name="Daum C."/>
            <person name="Ezra D."/>
            <person name="Gonzalez J.B."/>
            <person name="Henrissat B."/>
            <person name="Kuo A."/>
            <person name="Liang C."/>
            <person name="Lipzen A."/>
            <person name="Lutzoni F."/>
            <person name="Magnuson J."/>
            <person name="Mondo S."/>
            <person name="Nolan M."/>
            <person name="Ohm R."/>
            <person name="Pangilinan J."/>
            <person name="Park H.-J.H."/>
            <person name="Ramirez L."/>
            <person name="Alfaro M."/>
            <person name="Sun H."/>
            <person name="Tritt A."/>
            <person name="Yoshinaga Y."/>
            <person name="Zwiers L.-H.L."/>
            <person name="Turgeon B.G."/>
            <person name="Goodwin S.B."/>
            <person name="Spatafora J.W."/>
            <person name="Crous P.W."/>
            <person name="Grigoriev I.V."/>
        </authorList>
    </citation>
    <scope>NUCLEOTIDE SEQUENCE [LARGE SCALE GENOMIC DNA]</scope>
    <source>
        <strain evidence="3 4">CBS 611.86</strain>
    </source>
</reference>
<evidence type="ECO:0000256" key="1">
    <source>
        <dbReference type="SAM" id="MobiDB-lite"/>
    </source>
</evidence>